<dbReference type="InterPro" id="IPR011992">
    <property type="entry name" value="EF-hand-dom_pair"/>
</dbReference>
<evidence type="ECO:0000313" key="3">
    <source>
        <dbReference type="EMBL" id="AGH45126.1"/>
    </source>
</evidence>
<dbReference type="PROSITE" id="PS50222">
    <property type="entry name" value="EF_HAND_2"/>
    <property type="match status" value="1"/>
</dbReference>
<dbReference type="OrthoDB" id="6388006at2"/>
<proteinExistence type="predicted"/>
<dbReference type="InterPro" id="IPR002048">
    <property type="entry name" value="EF_hand_dom"/>
</dbReference>
<evidence type="ECO:0000256" key="1">
    <source>
        <dbReference type="SAM" id="SignalP"/>
    </source>
</evidence>
<feature type="signal peptide" evidence="1">
    <location>
        <begin position="1"/>
        <end position="19"/>
    </location>
</feature>
<dbReference type="GO" id="GO:0005509">
    <property type="term" value="F:calcium ion binding"/>
    <property type="evidence" value="ECO:0007669"/>
    <property type="project" value="InterPro"/>
</dbReference>
<protein>
    <recommendedName>
        <fullName evidence="2">EF-hand domain-containing protein</fullName>
    </recommendedName>
</protein>
<name>K7ADJ4_9ALTE</name>
<accession>K7ADJ4</accession>
<dbReference type="RefSeq" id="WP_007640124.1">
    <property type="nucleotide sequence ID" value="NC_020514.1"/>
</dbReference>
<feature type="chain" id="PRO_5003902656" description="EF-hand domain-containing protein" evidence="1">
    <location>
        <begin position="20"/>
        <end position="69"/>
    </location>
</feature>
<dbReference type="Proteomes" id="UP000011864">
    <property type="component" value="Chromosome"/>
</dbReference>
<dbReference type="HOGENOM" id="CLU_196075_1_0_6"/>
<evidence type="ECO:0000313" key="4">
    <source>
        <dbReference type="Proteomes" id="UP000011864"/>
    </source>
</evidence>
<dbReference type="InterPro" id="IPR018247">
    <property type="entry name" value="EF_Hand_1_Ca_BS"/>
</dbReference>
<keyword evidence="4" id="KW-1185">Reference proteome</keyword>
<gene>
    <name evidence="3" type="ORF">C427_3017</name>
</gene>
<dbReference type="Gene3D" id="1.10.238.10">
    <property type="entry name" value="EF-hand"/>
    <property type="match status" value="1"/>
</dbReference>
<dbReference type="Pfam" id="PF13202">
    <property type="entry name" value="EF-hand_5"/>
    <property type="match status" value="2"/>
</dbReference>
<dbReference type="AlphaFoldDB" id="K7ADJ4"/>
<dbReference type="KEGG" id="gps:C427_3017"/>
<dbReference type="SUPFAM" id="SSF47473">
    <property type="entry name" value="EF-hand"/>
    <property type="match status" value="1"/>
</dbReference>
<feature type="domain" description="EF-hand" evidence="2">
    <location>
        <begin position="41"/>
        <end position="69"/>
    </location>
</feature>
<dbReference type="EMBL" id="CP003837">
    <property type="protein sequence ID" value="AGH45126.1"/>
    <property type="molecule type" value="Genomic_DNA"/>
</dbReference>
<dbReference type="STRING" id="1129794.C427_3017"/>
<dbReference type="PATRIC" id="fig|1129794.4.peg.3000"/>
<organism evidence="3 4">
    <name type="scientific">Paraglaciecola psychrophila 170</name>
    <dbReference type="NCBI Taxonomy" id="1129794"/>
    <lineage>
        <taxon>Bacteria</taxon>
        <taxon>Pseudomonadati</taxon>
        <taxon>Pseudomonadota</taxon>
        <taxon>Gammaproteobacteria</taxon>
        <taxon>Alteromonadales</taxon>
        <taxon>Alteromonadaceae</taxon>
        <taxon>Paraglaciecola</taxon>
    </lineage>
</organism>
<sequence length="69" mass="7429">MKKLIPLIALTFASMALIAEEDLIAKLDLDNDGRISIEEAAEDASLAAVFSELDTNKDGYLSASELENT</sequence>
<reference evidence="3 4" key="1">
    <citation type="journal article" date="2013" name="Genome Announc.">
        <title>Complete Genome Sequence of Glaciecola psychrophila Strain 170T.</title>
        <authorList>
            <person name="Yin J."/>
            <person name="Chen J."/>
            <person name="Liu G."/>
            <person name="Yu Y."/>
            <person name="Song L."/>
            <person name="Wang X."/>
            <person name="Qu X."/>
        </authorList>
    </citation>
    <scope>NUCLEOTIDE SEQUENCE [LARGE SCALE GENOMIC DNA]</scope>
    <source>
        <strain evidence="3 4">170</strain>
    </source>
</reference>
<keyword evidence="1" id="KW-0732">Signal</keyword>
<evidence type="ECO:0000259" key="2">
    <source>
        <dbReference type="PROSITE" id="PS50222"/>
    </source>
</evidence>
<dbReference type="PROSITE" id="PS00018">
    <property type="entry name" value="EF_HAND_1"/>
    <property type="match status" value="1"/>
</dbReference>